<protein>
    <submittedName>
        <fullName evidence="1">Class I SAM-dependent methyltransferase</fullName>
    </submittedName>
</protein>
<dbReference type="InterPro" id="IPR029063">
    <property type="entry name" value="SAM-dependent_MTases_sf"/>
</dbReference>
<dbReference type="OrthoDB" id="7836265at2"/>
<dbReference type="RefSeq" id="WP_138014975.1">
    <property type="nucleotide sequence ID" value="NZ_SULI01000002.1"/>
</dbReference>
<keyword evidence="1" id="KW-0489">Methyltransferase</keyword>
<dbReference type="EMBL" id="SULI01000002">
    <property type="protein sequence ID" value="TKZ22263.1"/>
    <property type="molecule type" value="Genomic_DNA"/>
</dbReference>
<dbReference type="GO" id="GO:0032259">
    <property type="term" value="P:methylation"/>
    <property type="evidence" value="ECO:0007669"/>
    <property type="project" value="UniProtKB-KW"/>
</dbReference>
<reference evidence="1 2" key="1">
    <citation type="submission" date="2019-04" db="EMBL/GenBank/DDBJ databases">
        <title>Genome sequence of Pelagicola litoralis CL-ES2.</title>
        <authorList>
            <person name="Cao J."/>
        </authorList>
    </citation>
    <scope>NUCLEOTIDE SEQUENCE [LARGE SCALE GENOMIC DNA]</scope>
    <source>
        <strain evidence="1 2">CL-ES2</strain>
    </source>
</reference>
<evidence type="ECO:0000313" key="2">
    <source>
        <dbReference type="Proteomes" id="UP000306575"/>
    </source>
</evidence>
<dbReference type="SUPFAM" id="SSF53335">
    <property type="entry name" value="S-adenosyl-L-methionine-dependent methyltransferases"/>
    <property type="match status" value="1"/>
</dbReference>
<evidence type="ECO:0000313" key="1">
    <source>
        <dbReference type="EMBL" id="TKZ22263.1"/>
    </source>
</evidence>
<dbReference type="Proteomes" id="UP000306575">
    <property type="component" value="Unassembled WGS sequence"/>
</dbReference>
<name>A0A4U7N949_9RHOB</name>
<dbReference type="GO" id="GO:0008168">
    <property type="term" value="F:methyltransferase activity"/>
    <property type="evidence" value="ECO:0007669"/>
    <property type="project" value="UniProtKB-KW"/>
</dbReference>
<comment type="caution">
    <text evidence="1">The sequence shown here is derived from an EMBL/GenBank/DDBJ whole genome shotgun (WGS) entry which is preliminary data.</text>
</comment>
<accession>A0A4U7N949</accession>
<keyword evidence="1" id="KW-0808">Transferase</keyword>
<dbReference type="AlphaFoldDB" id="A0A4U7N949"/>
<proteinExistence type="predicted"/>
<sequence>MKKIRGARRAFQQLVSENFSDVVVETDGDQSLLKYEVDGEFDYELYKETQTLGNKMKLGNQWAPEDHIRILSEYMGQTGNTPKRGICHGTRQGNEQVWFRRHIPGDADVIGTEISDTATEFPHTIQWDFHDQNDAWIGQMDFVYSNSWDHAFDPKKALKNWAECLTPGGVLLLDHGWNYEVDRVTALDPFGISEKGLVDMLNEECAQYGKVEGVIDGGKHKNLPIRTVIFRAHA</sequence>
<keyword evidence="2" id="KW-1185">Reference proteome</keyword>
<gene>
    <name evidence="1" type="ORF">FAP39_03420</name>
</gene>
<organism evidence="1 2">
    <name type="scientific">Shimia litoralis</name>
    <dbReference type="NCBI Taxonomy" id="420403"/>
    <lineage>
        <taxon>Bacteria</taxon>
        <taxon>Pseudomonadati</taxon>
        <taxon>Pseudomonadota</taxon>
        <taxon>Alphaproteobacteria</taxon>
        <taxon>Rhodobacterales</taxon>
        <taxon>Roseobacteraceae</taxon>
    </lineage>
</organism>
<dbReference type="Gene3D" id="3.40.50.150">
    <property type="entry name" value="Vaccinia Virus protein VP39"/>
    <property type="match status" value="1"/>
</dbReference>